<dbReference type="InterPro" id="IPR000873">
    <property type="entry name" value="AMP-dep_synth/lig_dom"/>
</dbReference>
<evidence type="ECO:0000256" key="2">
    <source>
        <dbReference type="ARBA" id="ARBA00022598"/>
    </source>
</evidence>
<evidence type="ECO:0000256" key="3">
    <source>
        <dbReference type="SAM" id="MobiDB-lite"/>
    </source>
</evidence>
<dbReference type="EMBL" id="JAHWXI010000018">
    <property type="protein sequence ID" value="MDN4465390.1"/>
    <property type="molecule type" value="Genomic_DNA"/>
</dbReference>
<feature type="region of interest" description="Disordered" evidence="3">
    <location>
        <begin position="499"/>
        <end position="525"/>
    </location>
</feature>
<dbReference type="RefSeq" id="WP_301135313.1">
    <property type="nucleotide sequence ID" value="NZ_BAAAUQ010000016.1"/>
</dbReference>
<dbReference type="InterPro" id="IPR020845">
    <property type="entry name" value="AMP-binding_CS"/>
</dbReference>
<feature type="domain" description="AMP-binding enzyme C-terminal" evidence="5">
    <location>
        <begin position="407"/>
        <end position="479"/>
    </location>
</feature>
<keyword evidence="2 6" id="KW-0436">Ligase</keyword>
<evidence type="ECO:0000313" key="7">
    <source>
        <dbReference type="Proteomes" id="UP001172731"/>
    </source>
</evidence>
<protein>
    <submittedName>
        <fullName evidence="6">Acyl--CoA ligase</fullName>
    </submittedName>
</protein>
<dbReference type="PANTHER" id="PTHR43201:SF5">
    <property type="entry name" value="MEDIUM-CHAIN ACYL-COA LIGASE ACSF2, MITOCHONDRIAL"/>
    <property type="match status" value="1"/>
</dbReference>
<evidence type="ECO:0000259" key="5">
    <source>
        <dbReference type="Pfam" id="PF13193"/>
    </source>
</evidence>
<proteinExistence type="inferred from homology"/>
<comment type="similarity">
    <text evidence="1">Belongs to the ATP-dependent AMP-binding enzyme family.</text>
</comment>
<dbReference type="InterPro" id="IPR045851">
    <property type="entry name" value="AMP-bd_C_sf"/>
</dbReference>
<feature type="domain" description="AMP-dependent synthetase/ligase" evidence="4">
    <location>
        <begin position="16"/>
        <end position="356"/>
    </location>
</feature>
<keyword evidence="7" id="KW-1185">Reference proteome</keyword>
<name>A0ABT8FVZ2_9MICO</name>
<comment type="caution">
    <text evidence="6">The sequence shown here is derived from an EMBL/GenBank/DDBJ whole genome shotgun (WGS) entry which is preliminary data.</text>
</comment>
<dbReference type="InterPro" id="IPR025110">
    <property type="entry name" value="AMP-bd_C"/>
</dbReference>
<evidence type="ECO:0000259" key="4">
    <source>
        <dbReference type="Pfam" id="PF00501"/>
    </source>
</evidence>
<dbReference type="PANTHER" id="PTHR43201">
    <property type="entry name" value="ACYL-COA SYNTHETASE"/>
    <property type="match status" value="1"/>
</dbReference>
<dbReference type="Pfam" id="PF00501">
    <property type="entry name" value="AMP-binding"/>
    <property type="match status" value="1"/>
</dbReference>
<evidence type="ECO:0000256" key="1">
    <source>
        <dbReference type="ARBA" id="ARBA00006432"/>
    </source>
</evidence>
<dbReference type="Gene3D" id="3.40.50.12780">
    <property type="entry name" value="N-terminal domain of ligase-like"/>
    <property type="match status" value="1"/>
</dbReference>
<evidence type="ECO:0000313" key="6">
    <source>
        <dbReference type="EMBL" id="MDN4465390.1"/>
    </source>
</evidence>
<dbReference type="InterPro" id="IPR042099">
    <property type="entry name" value="ANL_N_sf"/>
</dbReference>
<dbReference type="Pfam" id="PF13193">
    <property type="entry name" value="AMP-binding_C"/>
    <property type="match status" value="1"/>
</dbReference>
<dbReference type="SUPFAM" id="SSF56801">
    <property type="entry name" value="Acetyl-CoA synthetase-like"/>
    <property type="match status" value="1"/>
</dbReference>
<dbReference type="PROSITE" id="PS00455">
    <property type="entry name" value="AMP_BINDING"/>
    <property type="match status" value="1"/>
</dbReference>
<accession>A0ABT8FVZ2</accession>
<gene>
    <name evidence="6" type="ORF">KZC48_13430</name>
</gene>
<dbReference type="Gene3D" id="3.30.300.30">
    <property type="match status" value="1"/>
</dbReference>
<sequence length="525" mass="54887">MTVLRGRHANLGAALAAAAAQFGDRDAYVDPSVRLTFAQWDAAADAFAGALVARGIAMGDVIAIGLPSSAGFAVAYAGGLRCGAVVTGVNTRLGPSEIAGILRASGAAVLIGDLPTEAPIDRIDGAESARIMGAGGAHGERARREPARTDPAVIIWTSGTTGAPKGAWYDHAGLEAAAHSSGIMSAPFDRRLVATPFAHAGYMAKVWDQIAWGTAFVVPPQPWSAASTASLLRDERVSVASLVPTQWEKMLEHGAGAHPYPDLRIGTAATAPASPALVDSVRTRLGVPLVVRYAMTESPSITGTKPDEPAYIQFHTVGRPQAGMQLRIVDGHGAVVPTGEVGDIETRGACVMRGYWRDDAATAQSLTEDGWLRTGDLGYLSPKGHLILTGRRGDMYIRGGYNVYPMEVEKVLATHPDVAQVAVVGVRAPVIGEIGVAFAVPSPGRTPTLESLRAHVKAELADYKAPERLIVVDSLPLTPMLKVDRAALKRIASTEAQTRQSASLAPTAPSNSRVLSQSNSVETCA</sequence>
<organism evidence="6 7">
    <name type="scientific">Microbacterium aurantiacum</name>
    <dbReference type="NCBI Taxonomy" id="162393"/>
    <lineage>
        <taxon>Bacteria</taxon>
        <taxon>Bacillati</taxon>
        <taxon>Actinomycetota</taxon>
        <taxon>Actinomycetes</taxon>
        <taxon>Micrococcales</taxon>
        <taxon>Microbacteriaceae</taxon>
        <taxon>Microbacterium</taxon>
    </lineage>
</organism>
<reference evidence="6" key="1">
    <citation type="submission" date="2021-06" db="EMBL/GenBank/DDBJ databases">
        <title>Genome-based taxonomic framework of Microbacterium strains isolated from marine environment, the description of four new species and reclassification of four preexisting species.</title>
        <authorList>
            <person name="Lee S.D."/>
            <person name="Kim S.-M."/>
            <person name="Byeon Y.-S."/>
            <person name="Yang H.L."/>
            <person name="Kim I.S."/>
        </authorList>
    </citation>
    <scope>NUCLEOTIDE SEQUENCE</scope>
    <source>
        <strain evidence="6">KACC 20510</strain>
    </source>
</reference>
<dbReference type="Proteomes" id="UP001172731">
    <property type="component" value="Unassembled WGS sequence"/>
</dbReference>
<dbReference type="GO" id="GO:0016874">
    <property type="term" value="F:ligase activity"/>
    <property type="evidence" value="ECO:0007669"/>
    <property type="project" value="UniProtKB-KW"/>
</dbReference>